<accession>A0ABT9ADJ3</accession>
<protein>
    <recommendedName>
        <fullName evidence="3">Apea-like HEPN domain-containing protein</fullName>
    </recommendedName>
</protein>
<dbReference type="RefSeq" id="WP_305011438.1">
    <property type="nucleotide sequence ID" value="NZ_JAUQSX010000004.1"/>
</dbReference>
<name>A0ABT9ADJ3_9BACT</name>
<keyword evidence="2" id="KW-1185">Reference proteome</keyword>
<evidence type="ECO:0000313" key="2">
    <source>
        <dbReference type="Proteomes" id="UP001167796"/>
    </source>
</evidence>
<reference evidence="1" key="1">
    <citation type="submission" date="2023-07" db="EMBL/GenBank/DDBJ databases">
        <authorList>
            <person name="Kim M.K."/>
        </authorList>
    </citation>
    <scope>NUCLEOTIDE SEQUENCE</scope>
    <source>
        <strain evidence="1">M29</strain>
    </source>
</reference>
<dbReference type="EMBL" id="JAUQSX010000004">
    <property type="protein sequence ID" value="MDO7846757.1"/>
    <property type="molecule type" value="Genomic_DNA"/>
</dbReference>
<proteinExistence type="predicted"/>
<organism evidence="1 2">
    <name type="scientific">Hymenobacter mellowenesis</name>
    <dbReference type="NCBI Taxonomy" id="3063995"/>
    <lineage>
        <taxon>Bacteria</taxon>
        <taxon>Pseudomonadati</taxon>
        <taxon>Bacteroidota</taxon>
        <taxon>Cytophagia</taxon>
        <taxon>Cytophagales</taxon>
        <taxon>Hymenobacteraceae</taxon>
        <taxon>Hymenobacter</taxon>
    </lineage>
</organism>
<dbReference type="Proteomes" id="UP001167796">
    <property type="component" value="Unassembled WGS sequence"/>
</dbReference>
<evidence type="ECO:0000313" key="1">
    <source>
        <dbReference type="EMBL" id="MDO7846757.1"/>
    </source>
</evidence>
<sequence length="148" mass="17234">MNFEDLSKQFFQTFSRVEYSLKASGFHNGEGRAEPNWLKFADAVESIIEHPNSPSLSEAINYILTNPPKSQFIRDEQIRWEDSNPGQNTKSKELFIYLTRVRNNLFHGGKVNGQIFPADRREKLLRYSILILESCIHHLPEVREVFHA</sequence>
<gene>
    <name evidence="1" type="ORF">Q5H92_10345</name>
</gene>
<comment type="caution">
    <text evidence="1">The sequence shown here is derived from an EMBL/GenBank/DDBJ whole genome shotgun (WGS) entry which is preliminary data.</text>
</comment>
<evidence type="ECO:0008006" key="3">
    <source>
        <dbReference type="Google" id="ProtNLM"/>
    </source>
</evidence>